<feature type="transmembrane region" description="Helical" evidence="1">
    <location>
        <begin position="155"/>
        <end position="176"/>
    </location>
</feature>
<dbReference type="Pfam" id="PF00226">
    <property type="entry name" value="DnaJ"/>
    <property type="match status" value="1"/>
</dbReference>
<dbReference type="PROSITE" id="PS50076">
    <property type="entry name" value="DNAJ_2"/>
    <property type="match status" value="1"/>
</dbReference>
<dbReference type="SUPFAM" id="SSF46565">
    <property type="entry name" value="Chaperone J-domain"/>
    <property type="match status" value="1"/>
</dbReference>
<protein>
    <submittedName>
        <fullName evidence="3">Putative dnaj molecular chaperone logy domain protein</fullName>
    </submittedName>
</protein>
<sequence length="238" mass="28361">MLPHAVNLSCSLRSRRRITWHLVRHLSKTYYEVLGVKKDCTQKEIRDAYVKLCKQLHPDVKGLATSVSDHRKFTELNQAYTTLSKPLDRKYYDNTLQHPELRNVQHTAWRHGYARYEEPFMHRKGSDSPEDEVPRYEDFAHMYNEKRRQHQNAKLYIVMGCFLLIVSGACIHYAAFRYGSSSEMKKKMLENNRRNWAAYHQSKTDFKTYGMEGQMERLLNFKQDKKEKDDESSEDRED</sequence>
<name>A0A131XLU8_9ACAR</name>
<dbReference type="InterPro" id="IPR052763">
    <property type="entry name" value="DnaJ_C4"/>
</dbReference>
<dbReference type="AlphaFoldDB" id="A0A131XLU8"/>
<accession>A0A131XLU8</accession>
<dbReference type="EMBL" id="GEFH01002080">
    <property type="protein sequence ID" value="JAP66501.1"/>
    <property type="molecule type" value="mRNA"/>
</dbReference>
<reference evidence="3" key="1">
    <citation type="journal article" date="2017" name="Ticks Tick Borne Dis.">
        <title>An insight into the sialome of Hyalomma excavatum.</title>
        <authorList>
            <person name="Ribeiro J.M."/>
            <person name="Slovak M."/>
            <person name="Francischetti I.M."/>
        </authorList>
    </citation>
    <scope>NUCLEOTIDE SEQUENCE</scope>
    <source>
        <strain evidence="3">Samish</strain>
        <tissue evidence="3">Salivary glands</tissue>
    </source>
</reference>
<keyword evidence="1" id="KW-1133">Transmembrane helix</keyword>
<dbReference type="PANTHER" id="PTHR44825">
    <property type="match status" value="1"/>
</dbReference>
<dbReference type="Gene3D" id="1.10.287.110">
    <property type="entry name" value="DnaJ domain"/>
    <property type="match status" value="1"/>
</dbReference>
<evidence type="ECO:0000313" key="3">
    <source>
        <dbReference type="EMBL" id="JAP66501.1"/>
    </source>
</evidence>
<dbReference type="CDD" id="cd06257">
    <property type="entry name" value="DnaJ"/>
    <property type="match status" value="1"/>
</dbReference>
<evidence type="ECO:0000256" key="1">
    <source>
        <dbReference type="SAM" id="Phobius"/>
    </source>
</evidence>
<feature type="domain" description="J" evidence="2">
    <location>
        <begin position="29"/>
        <end position="96"/>
    </location>
</feature>
<organism evidence="3">
    <name type="scientific">Hyalomma excavatum</name>
    <dbReference type="NCBI Taxonomy" id="257692"/>
    <lineage>
        <taxon>Eukaryota</taxon>
        <taxon>Metazoa</taxon>
        <taxon>Ecdysozoa</taxon>
        <taxon>Arthropoda</taxon>
        <taxon>Chelicerata</taxon>
        <taxon>Arachnida</taxon>
        <taxon>Acari</taxon>
        <taxon>Parasitiformes</taxon>
        <taxon>Ixodida</taxon>
        <taxon>Ixodoidea</taxon>
        <taxon>Ixodidae</taxon>
        <taxon>Hyalomminae</taxon>
        <taxon>Hyalomma</taxon>
    </lineage>
</organism>
<dbReference type="SMART" id="SM00271">
    <property type="entry name" value="DnaJ"/>
    <property type="match status" value="1"/>
</dbReference>
<proteinExistence type="evidence at transcript level"/>
<dbReference type="InterPro" id="IPR001623">
    <property type="entry name" value="DnaJ_domain"/>
</dbReference>
<dbReference type="PANTHER" id="PTHR44825:SF1">
    <property type="entry name" value="DNAJ HOMOLOG SUBFAMILY C MEMBER 4"/>
    <property type="match status" value="1"/>
</dbReference>
<evidence type="ECO:0000259" key="2">
    <source>
        <dbReference type="PROSITE" id="PS50076"/>
    </source>
</evidence>
<keyword evidence="1" id="KW-0472">Membrane</keyword>
<dbReference type="InterPro" id="IPR036869">
    <property type="entry name" value="J_dom_sf"/>
</dbReference>
<keyword evidence="1" id="KW-0812">Transmembrane</keyword>
<dbReference type="PRINTS" id="PR00625">
    <property type="entry name" value="JDOMAIN"/>
</dbReference>